<reference evidence="1" key="1">
    <citation type="submission" date="2024-09" db="EMBL/GenBank/DDBJ databases">
        <authorList>
            <person name="Gagne-Thivierge C."/>
        </authorList>
    </citation>
    <scope>NUCLEOTIDE SEQUENCE</scope>
    <source>
        <strain evidence="1">SC310</strain>
    </source>
</reference>
<gene>
    <name evidence="1" type="ORF">QUC96_011035</name>
</gene>
<keyword evidence="2" id="KW-1185">Reference proteome</keyword>
<accession>A0ACD5FL21</accession>
<evidence type="ECO:0000313" key="2">
    <source>
        <dbReference type="Proteomes" id="UP001234913"/>
    </source>
</evidence>
<name>A0ACD5FL21_STAHY</name>
<evidence type="ECO:0000313" key="1">
    <source>
        <dbReference type="EMBL" id="XKR68965.1"/>
    </source>
</evidence>
<dbReference type="Proteomes" id="UP001234913">
    <property type="component" value="Chromosome"/>
</dbReference>
<protein>
    <submittedName>
        <fullName evidence="1">Uncharacterized protein</fullName>
    </submittedName>
</protein>
<organism evidence="1 2">
    <name type="scientific">Staphylococcus hyicus</name>
    <dbReference type="NCBI Taxonomy" id="1284"/>
    <lineage>
        <taxon>Bacteria</taxon>
        <taxon>Bacillati</taxon>
        <taxon>Bacillota</taxon>
        <taxon>Bacilli</taxon>
        <taxon>Bacillales</taxon>
        <taxon>Staphylococcaceae</taxon>
        <taxon>Staphylococcus</taxon>
    </lineage>
</organism>
<dbReference type="EMBL" id="CP171742">
    <property type="protein sequence ID" value="XKR68965.1"/>
    <property type="molecule type" value="Genomic_DNA"/>
</dbReference>
<sequence>MAKIKVKKKMNLAELIKWAGENRIKDGDFLGSSGVVLYFYFDGNSWISIDEPNLIEPEETFEVEVEEEIDENTKVPTLIELFVSDYGQIIYKYYIKTSIKEAIGDVEKDTKALSKAFYMLNDDLSMTLIWRNGEIVG</sequence>
<proteinExistence type="predicted"/>